<accession>A0A138AW09</accession>
<reference evidence="11" key="2">
    <citation type="submission" date="2016-02" db="EMBL/GenBank/DDBJ databases">
        <authorList>
            <person name="Wen L."/>
            <person name="He K."/>
            <person name="Yang H."/>
        </authorList>
    </citation>
    <scope>NUCLEOTIDE SEQUENCE [LARGE SCALE GENOMIC DNA]</scope>
    <source>
        <strain evidence="11">JCM 15929</strain>
    </source>
</reference>
<evidence type="ECO:0000313" key="11">
    <source>
        <dbReference type="Proteomes" id="UP000070258"/>
    </source>
</evidence>
<dbReference type="Proteomes" id="UP000070409">
    <property type="component" value="Unassembled WGS sequence"/>
</dbReference>
<evidence type="ECO:0000256" key="7">
    <source>
        <dbReference type="SAM" id="SignalP"/>
    </source>
</evidence>
<dbReference type="GO" id="GO:0008234">
    <property type="term" value="F:cysteine-type peptidase activity"/>
    <property type="evidence" value="ECO:0007669"/>
    <property type="project" value="UniProtKB-KW"/>
</dbReference>
<sequence>MSSTSQPRSLLARGIAASAALAMVAGLTVVGSATADPDTADAALKQYKDLSEQASATNEAAKAAQEDAAKATAAKRAADATLVAAKREVTAVQARQAALQPQIDAVVVANYKGSRTNRTYALLVSDSPQQMLDQMSTLDFINRDVVATVAAFKKSKTEADSAAKRADEAAKAADTTKTEAEKKAADLREKKSRLAQEIARIKAIYDRLTGAQRGSLIGKPTPFDPSKVPPGSTAELAAVRAAVTRVGMPYAWGGTGPGQFDCSGLMVWAYQQSGKSLPRTSQAQLSGGQPVSRDALQPGDIIVYYAAATHVGMYVGDGKVVHASTYGVPVQVVPIDAAGPYKAAVRY</sequence>
<evidence type="ECO:0000256" key="2">
    <source>
        <dbReference type="ARBA" id="ARBA00022670"/>
    </source>
</evidence>
<evidence type="ECO:0000256" key="5">
    <source>
        <dbReference type="SAM" id="Coils"/>
    </source>
</evidence>
<dbReference type="InterPro" id="IPR051794">
    <property type="entry name" value="PG_Endopeptidase_C40"/>
</dbReference>
<dbReference type="GO" id="GO:0006508">
    <property type="term" value="P:proteolysis"/>
    <property type="evidence" value="ECO:0007669"/>
    <property type="project" value="UniProtKB-KW"/>
</dbReference>
<feature type="chain" id="PRO_5007483646" evidence="7">
    <location>
        <begin position="36"/>
        <end position="347"/>
    </location>
</feature>
<dbReference type="SUPFAM" id="SSF54001">
    <property type="entry name" value="Cysteine proteinases"/>
    <property type="match status" value="1"/>
</dbReference>
<feature type="domain" description="NlpC/P60" evidence="8">
    <location>
        <begin position="232"/>
        <end position="347"/>
    </location>
</feature>
<protein>
    <submittedName>
        <fullName evidence="10">Hydrolase Nlp/P60</fullName>
    </submittedName>
</protein>
<dbReference type="Gene3D" id="3.90.1720.10">
    <property type="entry name" value="endopeptidase domain like (from Nostoc punctiforme)"/>
    <property type="match status" value="1"/>
</dbReference>
<feature type="coiled-coil region" evidence="5">
    <location>
        <begin position="40"/>
        <end position="67"/>
    </location>
</feature>
<feature type="signal peptide" evidence="7">
    <location>
        <begin position="1"/>
        <end position="35"/>
    </location>
</feature>
<feature type="region of interest" description="Disordered" evidence="6">
    <location>
        <begin position="169"/>
        <end position="189"/>
    </location>
</feature>
<dbReference type="RefSeq" id="WP_068569216.1">
    <property type="nucleotide sequence ID" value="NZ_LSRE01000049.1"/>
</dbReference>
<dbReference type="InterPro" id="IPR000064">
    <property type="entry name" value="NLP_P60_dom"/>
</dbReference>
<evidence type="ECO:0000256" key="4">
    <source>
        <dbReference type="ARBA" id="ARBA00022807"/>
    </source>
</evidence>
<evidence type="ECO:0000313" key="10">
    <source>
        <dbReference type="EMBL" id="KXP14602.1"/>
    </source>
</evidence>
<dbReference type="Pfam" id="PF00877">
    <property type="entry name" value="NLPC_P60"/>
    <property type="match status" value="1"/>
</dbReference>
<organism evidence="10 11">
    <name type="scientific">Tsukamurella pseudospumae</name>
    <dbReference type="NCBI Taxonomy" id="239498"/>
    <lineage>
        <taxon>Bacteria</taxon>
        <taxon>Bacillati</taxon>
        <taxon>Actinomycetota</taxon>
        <taxon>Actinomycetes</taxon>
        <taxon>Mycobacteriales</taxon>
        <taxon>Tsukamurellaceae</taxon>
        <taxon>Tsukamurella</taxon>
    </lineage>
</organism>
<dbReference type="AlphaFoldDB" id="A0A138AW09"/>
<evidence type="ECO:0000313" key="12">
    <source>
        <dbReference type="Proteomes" id="UP000070409"/>
    </source>
</evidence>
<dbReference type="EMBL" id="LSRF01000001">
    <property type="protein sequence ID" value="KXP14602.1"/>
    <property type="molecule type" value="Genomic_DNA"/>
</dbReference>
<evidence type="ECO:0000256" key="3">
    <source>
        <dbReference type="ARBA" id="ARBA00022801"/>
    </source>
</evidence>
<keyword evidence="5" id="KW-0175">Coiled coil</keyword>
<name>A0A138AW09_9ACTN</name>
<evidence type="ECO:0000256" key="1">
    <source>
        <dbReference type="ARBA" id="ARBA00007074"/>
    </source>
</evidence>
<keyword evidence="12" id="KW-1185">Reference proteome</keyword>
<dbReference type="EMBL" id="LSRE01000049">
    <property type="protein sequence ID" value="KXO89547.1"/>
    <property type="molecule type" value="Genomic_DNA"/>
</dbReference>
<keyword evidence="2" id="KW-0645">Protease</keyword>
<keyword evidence="4" id="KW-0788">Thiol protease</keyword>
<evidence type="ECO:0000313" key="9">
    <source>
        <dbReference type="EMBL" id="KXO89547.1"/>
    </source>
</evidence>
<comment type="caution">
    <text evidence="10">The sequence shown here is derived from an EMBL/GenBank/DDBJ whole genome shotgun (WGS) entry which is preliminary data.</text>
</comment>
<proteinExistence type="inferred from homology"/>
<gene>
    <name evidence="10" type="ORF">AXK60_01515</name>
    <name evidence="9" type="ORF">AXK61_08935</name>
</gene>
<keyword evidence="7" id="KW-0732">Signal</keyword>
<reference evidence="9 12" key="1">
    <citation type="submission" date="2016-02" db="EMBL/GenBank/DDBJ databases">
        <authorList>
            <person name="Teng J.L."/>
            <person name="Tang Y."/>
            <person name="Huang Y."/>
            <person name="Guo F."/>
            <person name="Wei W."/>
            <person name="Chen J.H."/>
            <person name="Wong S.Y."/>
            <person name="Lau S.K."/>
            <person name="Woo P.C."/>
        </authorList>
    </citation>
    <scope>NUCLEOTIDE SEQUENCE [LARGE SCALE GENOMIC DNA]</scope>
    <source>
        <strain evidence="9 12">JCM 13375</strain>
    </source>
</reference>
<dbReference type="STRING" id="239498.AXK60_01515"/>
<evidence type="ECO:0000259" key="8">
    <source>
        <dbReference type="PROSITE" id="PS51935"/>
    </source>
</evidence>
<dbReference type="InterPro" id="IPR038765">
    <property type="entry name" value="Papain-like_cys_pep_sf"/>
</dbReference>
<evidence type="ECO:0000256" key="6">
    <source>
        <dbReference type="SAM" id="MobiDB-lite"/>
    </source>
</evidence>
<comment type="similarity">
    <text evidence="1">Belongs to the peptidase C40 family.</text>
</comment>
<keyword evidence="3 10" id="KW-0378">Hydrolase</keyword>
<dbReference type="PANTHER" id="PTHR47359">
    <property type="entry name" value="PEPTIDOGLYCAN DL-ENDOPEPTIDASE CWLO"/>
    <property type="match status" value="1"/>
</dbReference>
<reference evidence="10" key="3">
    <citation type="submission" date="2016-02" db="EMBL/GenBank/DDBJ databases">
        <authorList>
            <person name="Teng J.L."/>
            <person name="Yang Y."/>
            <person name="Huang Y."/>
            <person name="Guo F."/>
            <person name="Wei W."/>
            <person name="Chen J.H."/>
            <person name="Wong S.Y."/>
            <person name="Lau S.K."/>
            <person name="Woo P.C."/>
        </authorList>
    </citation>
    <scope>NUCLEOTIDE SEQUENCE</scope>
    <source>
        <strain evidence="10">JCM 15929</strain>
    </source>
</reference>
<dbReference type="PANTHER" id="PTHR47359:SF3">
    <property type="entry name" value="NLP_P60 DOMAIN-CONTAINING PROTEIN-RELATED"/>
    <property type="match status" value="1"/>
</dbReference>
<dbReference type="PROSITE" id="PS51935">
    <property type="entry name" value="NLPC_P60"/>
    <property type="match status" value="1"/>
</dbReference>
<dbReference type="Proteomes" id="UP000070258">
    <property type="component" value="Unassembled WGS sequence"/>
</dbReference>